<organism evidence="3 4">
    <name type="scientific">Tetracentron sinense</name>
    <name type="common">Spur-leaf</name>
    <dbReference type="NCBI Taxonomy" id="13715"/>
    <lineage>
        <taxon>Eukaryota</taxon>
        <taxon>Viridiplantae</taxon>
        <taxon>Streptophyta</taxon>
        <taxon>Embryophyta</taxon>
        <taxon>Tracheophyta</taxon>
        <taxon>Spermatophyta</taxon>
        <taxon>Magnoliopsida</taxon>
        <taxon>Trochodendrales</taxon>
        <taxon>Trochodendraceae</taxon>
        <taxon>Tetracentron</taxon>
    </lineage>
</organism>
<dbReference type="NCBIfam" id="TIGR00756">
    <property type="entry name" value="PPR"/>
    <property type="match status" value="6"/>
</dbReference>
<dbReference type="PANTHER" id="PTHR47926">
    <property type="entry name" value="PENTATRICOPEPTIDE REPEAT-CONTAINING PROTEIN"/>
    <property type="match status" value="1"/>
</dbReference>
<dbReference type="FunFam" id="1.25.40.10:FF:000184">
    <property type="entry name" value="Pentatricopeptide repeat-containing protein, chloroplastic"/>
    <property type="match status" value="1"/>
</dbReference>
<dbReference type="Gene3D" id="1.25.40.10">
    <property type="entry name" value="Tetratricopeptide repeat domain"/>
    <property type="match status" value="3"/>
</dbReference>
<comment type="caution">
    <text evidence="3">The sequence shown here is derived from an EMBL/GenBank/DDBJ whole genome shotgun (WGS) entry which is preliminary data.</text>
</comment>
<evidence type="ECO:0000313" key="3">
    <source>
        <dbReference type="EMBL" id="KAF8404412.1"/>
    </source>
</evidence>
<dbReference type="InterPro" id="IPR046848">
    <property type="entry name" value="E_motif"/>
</dbReference>
<dbReference type="GO" id="GO:0003723">
    <property type="term" value="F:RNA binding"/>
    <property type="evidence" value="ECO:0007669"/>
    <property type="project" value="InterPro"/>
</dbReference>
<evidence type="ECO:0000256" key="1">
    <source>
        <dbReference type="ARBA" id="ARBA00022737"/>
    </source>
</evidence>
<accession>A0A834ZCP8</accession>
<gene>
    <name evidence="3" type="ORF">HHK36_009297</name>
</gene>
<dbReference type="OrthoDB" id="1882346at2759"/>
<dbReference type="OMA" id="DHAKRPN"/>
<dbReference type="InterPro" id="IPR046960">
    <property type="entry name" value="PPR_At4g14850-like_plant"/>
</dbReference>
<protein>
    <submittedName>
        <fullName evidence="3">Uncharacterized protein</fullName>
    </submittedName>
</protein>
<feature type="repeat" description="PPR" evidence="2">
    <location>
        <begin position="322"/>
        <end position="356"/>
    </location>
</feature>
<dbReference type="EMBL" id="JABCRI010000006">
    <property type="protein sequence ID" value="KAF8404412.1"/>
    <property type="molecule type" value="Genomic_DNA"/>
</dbReference>
<dbReference type="AlphaFoldDB" id="A0A834ZCP8"/>
<dbReference type="PROSITE" id="PS51375">
    <property type="entry name" value="PPR"/>
    <property type="match status" value="4"/>
</dbReference>
<keyword evidence="1" id="KW-0677">Repeat</keyword>
<feature type="repeat" description="PPR" evidence="2">
    <location>
        <begin position="89"/>
        <end position="123"/>
    </location>
</feature>
<dbReference type="Pfam" id="PF20430">
    <property type="entry name" value="Eplus_motif"/>
    <property type="match status" value="1"/>
</dbReference>
<dbReference type="Proteomes" id="UP000655225">
    <property type="component" value="Unassembled WGS sequence"/>
</dbReference>
<dbReference type="InterPro" id="IPR002885">
    <property type="entry name" value="PPR_rpt"/>
</dbReference>
<feature type="repeat" description="PPR" evidence="2">
    <location>
        <begin position="159"/>
        <end position="193"/>
    </location>
</feature>
<proteinExistence type="predicted"/>
<evidence type="ECO:0000313" key="4">
    <source>
        <dbReference type="Proteomes" id="UP000655225"/>
    </source>
</evidence>
<feature type="repeat" description="PPR" evidence="2">
    <location>
        <begin position="221"/>
        <end position="255"/>
    </location>
</feature>
<keyword evidence="4" id="KW-1185">Reference proteome</keyword>
<sequence length="552" mass="61665">MLMEGCGAIAACPLLSPHQAMSKAFNQHNNLSLLNQCNRSTHIHQVHARLIKTNNAHNNFYLSKLLSLFIQTNHLHEARLLFDHAKRPNTLVWNTLLKAYVHNGLSFEALLLFKNMVRSGISPDSYTFPFLFKACAGVDDSNLGFSFHSVILKLGLENNLYVQNSMVDMYCKCRCVDYGRKVFDEMGERDLVSWTSIISGYAKVGEMQMAELLFGLMPEKDVVSWGAIISGFAQNDCSDEALVFFHEMQIHGIRPGEVAIVSALGACAKLGLWSLGLWLHGYVVRHGFRLSVFIGTALVDMYSKCGDIENARNLFNLMTEKSIASWNSIIGGLAMNGCAEEALSMYSEMDKAGVEPNSITLSSVLCACRHGGLVEEGFYYFDSMNREFGISPNLDHYGCMVDLLGRAGYMNEAYELIKGMPIEPNEVVWGALLGACKIHRNLKLGEYALERLVELDPQNSGNYVLLSNMYAMLGRSEDVERVREAMRDMGIEKPRGSSSVEVDSIVHEFYAGDQSHPDISKIYEKLAELYSKIEALGYSAYLDSEMYSVESF</sequence>
<dbReference type="Pfam" id="PF01535">
    <property type="entry name" value="PPR"/>
    <property type="match status" value="4"/>
</dbReference>
<name>A0A834ZCP8_TETSI</name>
<evidence type="ECO:0000256" key="2">
    <source>
        <dbReference type="PROSITE-ProRule" id="PRU00708"/>
    </source>
</evidence>
<dbReference type="Pfam" id="PF13041">
    <property type="entry name" value="PPR_2"/>
    <property type="match status" value="2"/>
</dbReference>
<dbReference type="InterPro" id="IPR046849">
    <property type="entry name" value="E2_motif"/>
</dbReference>
<dbReference type="GO" id="GO:0009451">
    <property type="term" value="P:RNA modification"/>
    <property type="evidence" value="ECO:0007669"/>
    <property type="project" value="InterPro"/>
</dbReference>
<dbReference type="FunFam" id="1.25.40.10:FF:000348">
    <property type="entry name" value="Pentatricopeptide repeat-containing protein chloroplastic"/>
    <property type="match status" value="1"/>
</dbReference>
<reference evidence="3 4" key="1">
    <citation type="submission" date="2020-04" db="EMBL/GenBank/DDBJ databases">
        <title>Plant Genome Project.</title>
        <authorList>
            <person name="Zhang R.-G."/>
        </authorList>
    </citation>
    <scope>NUCLEOTIDE SEQUENCE [LARGE SCALE GENOMIC DNA]</scope>
    <source>
        <strain evidence="3">YNK0</strain>
        <tissue evidence="3">Leaf</tissue>
    </source>
</reference>
<dbReference type="InterPro" id="IPR011990">
    <property type="entry name" value="TPR-like_helical_dom_sf"/>
</dbReference>
<dbReference type="Pfam" id="PF20431">
    <property type="entry name" value="E_motif"/>
    <property type="match status" value="1"/>
</dbReference>